<evidence type="ECO:0000256" key="5">
    <source>
        <dbReference type="SAM" id="Coils"/>
    </source>
</evidence>
<dbReference type="PANTHER" id="PTHR46979:SF2">
    <property type="entry name" value="SORTING NEXIN-41"/>
    <property type="match status" value="1"/>
</dbReference>
<evidence type="ECO:0000256" key="1">
    <source>
        <dbReference type="ARBA" id="ARBA00010883"/>
    </source>
</evidence>
<dbReference type="Gene3D" id="1.20.1270.60">
    <property type="entry name" value="Arfaptin homology (AH) domain/BAR domain"/>
    <property type="match status" value="1"/>
</dbReference>
<comment type="similarity">
    <text evidence="1">Belongs to the sorting nexin family.</text>
</comment>
<evidence type="ECO:0000256" key="2">
    <source>
        <dbReference type="ARBA" id="ARBA00022448"/>
    </source>
</evidence>
<keyword evidence="2" id="KW-0813">Transport</keyword>
<keyword evidence="9" id="KW-1185">Reference proteome</keyword>
<protein>
    <recommendedName>
        <fullName evidence="7">Dienelactone hydrolase domain-containing protein</fullName>
    </recommendedName>
</protein>
<evidence type="ECO:0000313" key="9">
    <source>
        <dbReference type="Proteomes" id="UP000605846"/>
    </source>
</evidence>
<dbReference type="PANTHER" id="PTHR46979">
    <property type="entry name" value="SORTING NEXIN-41"/>
    <property type="match status" value="1"/>
</dbReference>
<dbReference type="GO" id="GO:0008289">
    <property type="term" value="F:lipid binding"/>
    <property type="evidence" value="ECO:0007669"/>
    <property type="project" value="UniProtKB-KW"/>
</dbReference>
<dbReference type="EMBL" id="JABAYA010000006">
    <property type="protein sequence ID" value="KAF7731885.1"/>
    <property type="molecule type" value="Genomic_DNA"/>
</dbReference>
<evidence type="ECO:0000256" key="4">
    <source>
        <dbReference type="ARBA" id="ARBA00023121"/>
    </source>
</evidence>
<reference evidence="8" key="1">
    <citation type="submission" date="2020-01" db="EMBL/GenBank/DDBJ databases">
        <title>Genome Sequencing of Three Apophysomyces-Like Fungal Strains Confirms a Novel Fungal Genus in the Mucoromycota with divergent Burkholderia-like Endosymbiotic Bacteria.</title>
        <authorList>
            <person name="Stajich J.E."/>
            <person name="Macias A.M."/>
            <person name="Carter-House D."/>
            <person name="Lovett B."/>
            <person name="Kasson L.R."/>
            <person name="Berry K."/>
            <person name="Grigoriev I."/>
            <person name="Chang Y."/>
            <person name="Spatafora J."/>
            <person name="Kasson M.T."/>
        </authorList>
    </citation>
    <scope>NUCLEOTIDE SEQUENCE</scope>
    <source>
        <strain evidence="8">NRRL A-21654</strain>
    </source>
</reference>
<evidence type="ECO:0000259" key="7">
    <source>
        <dbReference type="Pfam" id="PF01738"/>
    </source>
</evidence>
<organism evidence="8 9">
    <name type="scientific">Apophysomyces ossiformis</name>
    <dbReference type="NCBI Taxonomy" id="679940"/>
    <lineage>
        <taxon>Eukaryota</taxon>
        <taxon>Fungi</taxon>
        <taxon>Fungi incertae sedis</taxon>
        <taxon>Mucoromycota</taxon>
        <taxon>Mucoromycotina</taxon>
        <taxon>Mucoromycetes</taxon>
        <taxon>Mucorales</taxon>
        <taxon>Mucorineae</taxon>
        <taxon>Mucoraceae</taxon>
        <taxon>Apophysomyces</taxon>
    </lineage>
</organism>
<feature type="region of interest" description="Disordered" evidence="6">
    <location>
        <begin position="159"/>
        <end position="180"/>
    </location>
</feature>
<evidence type="ECO:0000256" key="3">
    <source>
        <dbReference type="ARBA" id="ARBA00022927"/>
    </source>
</evidence>
<sequence>MPTTSHPLKNPDPHFMSTESLMDKNARHISLMVNKSQRRVLRRLEELSGDYSELSTIYKTMGVQETGPVANAIGQVREAATTSKHELRYMVDSMESEFFEHLQEYAQYTQTIKDILRYRRMKHIHLEMIAEALDSKRAQLRSLSKREDEALRLEAAMNQGDVPRSPSGAGYKMASEDEDEEDADIETRSIEDGFAAVETFPSKPGKENSSENIYYPSGASASAIRASHSRSKKWTSPRKFLNAMSFTLQGMIDTDPETTRRNEIRRLKNAIQELETAIITAKNDLALISENVLQDLEMFQRHKENDFRTMLIAFAKIHIRYCEKVLQEWWGVNDQIKAHAQRISDNTGAFTVVPDLYKGKVGLNAEEASHLMHELDWKVAVQELEQLTVQLRQAKYPQIGTIGFCMGGGLSLALASKLAETKHPLAAAITCYGTPPGDVFDVRTITKATPVQGHFGGLDKMKGFSDPAAADALEFQLFNNKGVEATIYRYPDQGHAFLNDNEWSIEQRKVLGFIDKKADPKKDEQSVRDLAWSRIYEFFSRHFSGHHVEGIEQDV</sequence>
<dbReference type="SUPFAM" id="SSF53474">
    <property type="entry name" value="alpha/beta-Hydrolases"/>
    <property type="match status" value="1"/>
</dbReference>
<feature type="domain" description="Dienelactone hydrolase" evidence="7">
    <location>
        <begin position="325"/>
        <end position="542"/>
    </location>
</feature>
<keyword evidence="4" id="KW-0446">Lipid-binding</keyword>
<dbReference type="OrthoDB" id="17560at2759"/>
<dbReference type="Gene3D" id="3.40.50.1820">
    <property type="entry name" value="alpha/beta hydrolase"/>
    <property type="match status" value="1"/>
</dbReference>
<proteinExistence type="inferred from homology"/>
<feature type="coiled-coil region" evidence="5">
    <location>
        <begin position="257"/>
        <end position="291"/>
    </location>
</feature>
<dbReference type="InterPro" id="IPR002925">
    <property type="entry name" value="Dienelactn_hydro"/>
</dbReference>
<dbReference type="Proteomes" id="UP000605846">
    <property type="component" value="Unassembled WGS sequence"/>
</dbReference>
<comment type="caution">
    <text evidence="8">The sequence shown here is derived from an EMBL/GenBank/DDBJ whole genome shotgun (WGS) entry which is preliminary data.</text>
</comment>
<evidence type="ECO:0000313" key="8">
    <source>
        <dbReference type="EMBL" id="KAF7731885.1"/>
    </source>
</evidence>
<dbReference type="Pfam" id="PF01738">
    <property type="entry name" value="DLH"/>
    <property type="match status" value="1"/>
</dbReference>
<name>A0A8H7BYY4_9FUNG</name>
<dbReference type="GO" id="GO:0016787">
    <property type="term" value="F:hydrolase activity"/>
    <property type="evidence" value="ECO:0007669"/>
    <property type="project" value="InterPro"/>
</dbReference>
<dbReference type="InterPro" id="IPR051079">
    <property type="entry name" value="Sorting_Nexin_Autophagy"/>
</dbReference>
<keyword evidence="3" id="KW-0653">Protein transport</keyword>
<dbReference type="AlphaFoldDB" id="A0A8H7BYY4"/>
<keyword evidence="5" id="KW-0175">Coiled coil</keyword>
<dbReference type="GO" id="GO:0015031">
    <property type="term" value="P:protein transport"/>
    <property type="evidence" value="ECO:0007669"/>
    <property type="project" value="UniProtKB-KW"/>
</dbReference>
<dbReference type="InterPro" id="IPR027267">
    <property type="entry name" value="AH/BAR_dom_sf"/>
</dbReference>
<dbReference type="InterPro" id="IPR029058">
    <property type="entry name" value="AB_hydrolase_fold"/>
</dbReference>
<gene>
    <name evidence="8" type="ORF">EC973_007716</name>
</gene>
<evidence type="ECO:0000256" key="6">
    <source>
        <dbReference type="SAM" id="MobiDB-lite"/>
    </source>
</evidence>
<accession>A0A8H7BYY4</accession>